<dbReference type="GO" id="GO:0008180">
    <property type="term" value="C:COP9 signalosome"/>
    <property type="evidence" value="ECO:0007669"/>
    <property type="project" value="UniProtKB-KW"/>
</dbReference>
<feature type="domain" description="PCI" evidence="4">
    <location>
        <begin position="1"/>
        <end position="165"/>
    </location>
</feature>
<evidence type="ECO:0000256" key="2">
    <source>
        <dbReference type="ARBA" id="ARBA00022790"/>
    </source>
</evidence>
<dbReference type="Proteomes" id="UP000248349">
    <property type="component" value="Unassembled WGS sequence"/>
</dbReference>
<name>A0A318ZPN6_9EURO</name>
<sequence length="326" mass="35111">MDQSQTRAIEALQPFIALANSSSASSPRFVANIITNATSNPHTFVFAELLETAAVQALRSPETPAEYQSYLTLLEIFAWGTWQDYHETPNLPELSPAQTLKLRLLTLLTLSSTSQPLTYDALMRSLSLTVPSDLESLVTTAIYSSLISARLAPASIPPTVNVSAIAPLRDVNPQSLPNMINILAQWETRCGDVISDIEAEIAKIKSESAKRRAKEHARTMMFEQTLAAYRAEAASAAGGGEGPAAGGAARKHWGQQHMYRGGGLGGNKREFIAEEFDDDDGYWEHGSELDLQAMGGSRMDIDEGAGSGRAGAAGARHPKRILGKKS</sequence>
<organism evidence="5 6">
    <name type="scientific">Aspergillus saccharolyticus JOP 1030-1</name>
    <dbReference type="NCBI Taxonomy" id="1450539"/>
    <lineage>
        <taxon>Eukaryota</taxon>
        <taxon>Fungi</taxon>
        <taxon>Dikarya</taxon>
        <taxon>Ascomycota</taxon>
        <taxon>Pezizomycotina</taxon>
        <taxon>Eurotiomycetes</taxon>
        <taxon>Eurotiomycetidae</taxon>
        <taxon>Eurotiales</taxon>
        <taxon>Aspergillaceae</taxon>
        <taxon>Aspergillus</taxon>
        <taxon>Aspergillus subgen. Circumdati</taxon>
    </lineage>
</organism>
<evidence type="ECO:0000313" key="5">
    <source>
        <dbReference type="EMBL" id="PYH42078.1"/>
    </source>
</evidence>
<dbReference type="InterPro" id="IPR000717">
    <property type="entry name" value="PCI_dom"/>
</dbReference>
<dbReference type="Pfam" id="PF01399">
    <property type="entry name" value="PCI"/>
    <property type="match status" value="1"/>
</dbReference>
<evidence type="ECO:0000256" key="3">
    <source>
        <dbReference type="SAM" id="MobiDB-lite"/>
    </source>
</evidence>
<dbReference type="InterPro" id="IPR045237">
    <property type="entry name" value="COPS7/eIF3m"/>
</dbReference>
<feature type="region of interest" description="Disordered" evidence="3">
    <location>
        <begin position="294"/>
        <end position="326"/>
    </location>
</feature>
<evidence type="ECO:0000259" key="4">
    <source>
        <dbReference type="PROSITE" id="PS50250"/>
    </source>
</evidence>
<dbReference type="OrthoDB" id="10265275at2759"/>
<dbReference type="GeneID" id="37079554"/>
<dbReference type="STRING" id="1450539.A0A318ZPN6"/>
<dbReference type="PANTHER" id="PTHR15350:SF5">
    <property type="entry name" value="COP9 SIGNALOSOME COMPLEX SUBUNIT 7"/>
    <property type="match status" value="1"/>
</dbReference>
<keyword evidence="2" id="KW-0736">Signalosome</keyword>
<reference evidence="5 6" key="1">
    <citation type="submission" date="2016-12" db="EMBL/GenBank/DDBJ databases">
        <title>The genomes of Aspergillus section Nigri reveals drivers in fungal speciation.</title>
        <authorList>
            <consortium name="DOE Joint Genome Institute"/>
            <person name="Vesth T.C."/>
            <person name="Nybo J."/>
            <person name="Theobald S."/>
            <person name="Brandl J."/>
            <person name="Frisvad J.C."/>
            <person name="Nielsen K.F."/>
            <person name="Lyhne E.K."/>
            <person name="Kogle M.E."/>
            <person name="Kuo A."/>
            <person name="Riley R."/>
            <person name="Clum A."/>
            <person name="Nolan M."/>
            <person name="Lipzen A."/>
            <person name="Salamov A."/>
            <person name="Henrissat B."/>
            <person name="Wiebenga A."/>
            <person name="De Vries R.P."/>
            <person name="Grigoriev I.V."/>
            <person name="Mortensen U.H."/>
            <person name="Andersen M.R."/>
            <person name="Baker S.E."/>
        </authorList>
    </citation>
    <scope>NUCLEOTIDE SEQUENCE [LARGE SCALE GENOMIC DNA]</scope>
    <source>
        <strain evidence="5 6">JOP 1030-1</strain>
    </source>
</reference>
<dbReference type="PANTHER" id="PTHR15350">
    <property type="entry name" value="COP9 SIGNALOSOME COMPLEX SUBUNIT 7/DENDRITIC CELL PROTEIN GA17"/>
    <property type="match status" value="1"/>
</dbReference>
<protein>
    <submittedName>
        <fullName evidence="5">COP9 signalosome subunit 7</fullName>
    </submittedName>
</protein>
<dbReference type="EMBL" id="KZ821255">
    <property type="protein sequence ID" value="PYH42078.1"/>
    <property type="molecule type" value="Genomic_DNA"/>
</dbReference>
<dbReference type="RefSeq" id="XP_025428060.1">
    <property type="nucleotide sequence ID" value="XM_025578325.1"/>
</dbReference>
<accession>A0A318ZPN6</accession>
<dbReference type="SMART" id="SM00088">
    <property type="entry name" value="PINT"/>
    <property type="match status" value="1"/>
</dbReference>
<gene>
    <name evidence="5" type="ORF">BP01DRAFT_394469</name>
</gene>
<comment type="similarity">
    <text evidence="1">Belongs to the CSN7/EIF3M family. CSN7 subfamily.</text>
</comment>
<proteinExistence type="inferred from homology"/>
<feature type="compositionally biased region" description="Basic residues" evidence="3">
    <location>
        <begin position="316"/>
        <end position="326"/>
    </location>
</feature>
<dbReference type="AlphaFoldDB" id="A0A318ZPN6"/>
<dbReference type="PROSITE" id="PS50250">
    <property type="entry name" value="PCI"/>
    <property type="match status" value="1"/>
</dbReference>
<keyword evidence="6" id="KW-1185">Reference proteome</keyword>
<evidence type="ECO:0000256" key="1">
    <source>
        <dbReference type="ARBA" id="ARBA00008482"/>
    </source>
</evidence>
<evidence type="ECO:0000313" key="6">
    <source>
        <dbReference type="Proteomes" id="UP000248349"/>
    </source>
</evidence>
<dbReference type="Pfam" id="PF22061">
    <property type="entry name" value="CSN7_HB_subdom"/>
    <property type="match status" value="1"/>
</dbReference>